<proteinExistence type="predicted"/>
<accession>A0A2N5UQM4</accession>
<comment type="caution">
    <text evidence="2">The sequence shown here is derived from an EMBL/GenBank/DDBJ whole genome shotgun (WGS) entry which is preliminary data.</text>
</comment>
<name>A0A2N5UQM4_9BASI</name>
<evidence type="ECO:0000313" key="4">
    <source>
        <dbReference type="Proteomes" id="UP000235392"/>
    </source>
</evidence>
<gene>
    <name evidence="1" type="ORF">PCANC_22176</name>
    <name evidence="2" type="ORF">PCASD_11751</name>
</gene>
<dbReference type="EMBL" id="PGCJ01000414">
    <property type="protein sequence ID" value="PLW29323.1"/>
    <property type="molecule type" value="Genomic_DNA"/>
</dbReference>
<reference evidence="3 4" key="1">
    <citation type="submission" date="2017-11" db="EMBL/GenBank/DDBJ databases">
        <title>De novo assembly and phasing of dikaryotic genomes from two isolates of Puccinia coronata f. sp. avenae, the causal agent of oat crown rust.</title>
        <authorList>
            <person name="Miller M.E."/>
            <person name="Zhang Y."/>
            <person name="Omidvar V."/>
            <person name="Sperschneider J."/>
            <person name="Schwessinger B."/>
            <person name="Raley C."/>
            <person name="Palmer J.M."/>
            <person name="Garnica D."/>
            <person name="Upadhyaya N."/>
            <person name="Rathjen J."/>
            <person name="Taylor J.M."/>
            <person name="Park R.F."/>
            <person name="Dodds P.N."/>
            <person name="Hirsch C.D."/>
            <person name="Kianian S.F."/>
            <person name="Figueroa M."/>
        </authorList>
    </citation>
    <scope>NUCLEOTIDE SEQUENCE [LARGE SCALE GENOMIC DNA]</scope>
    <source>
        <strain evidence="1">12NC29</strain>
        <strain evidence="2">12SD80</strain>
    </source>
</reference>
<dbReference type="AlphaFoldDB" id="A0A2N5UQM4"/>
<evidence type="ECO:0000313" key="1">
    <source>
        <dbReference type="EMBL" id="PLW29323.1"/>
    </source>
</evidence>
<sequence>MSARRSENKVADIGRAPRASRSLGFNLVVQLSRSTEEQETLFTRSSMRDHPLVISSRQHAREAESRRDWLNRGHAHQHEISVKLKFFLEPERLRIVVHC</sequence>
<evidence type="ECO:0000313" key="3">
    <source>
        <dbReference type="Proteomes" id="UP000235388"/>
    </source>
</evidence>
<keyword evidence="3" id="KW-1185">Reference proteome</keyword>
<dbReference type="Proteomes" id="UP000235392">
    <property type="component" value="Unassembled WGS sequence"/>
</dbReference>
<dbReference type="Proteomes" id="UP000235388">
    <property type="component" value="Unassembled WGS sequence"/>
</dbReference>
<evidence type="ECO:0000313" key="2">
    <source>
        <dbReference type="EMBL" id="PLW40059.1"/>
    </source>
</evidence>
<dbReference type="EMBL" id="PGCI01000107">
    <property type="protein sequence ID" value="PLW40059.1"/>
    <property type="molecule type" value="Genomic_DNA"/>
</dbReference>
<organism evidence="2 4">
    <name type="scientific">Puccinia coronata f. sp. avenae</name>
    <dbReference type="NCBI Taxonomy" id="200324"/>
    <lineage>
        <taxon>Eukaryota</taxon>
        <taxon>Fungi</taxon>
        <taxon>Dikarya</taxon>
        <taxon>Basidiomycota</taxon>
        <taxon>Pucciniomycotina</taxon>
        <taxon>Pucciniomycetes</taxon>
        <taxon>Pucciniales</taxon>
        <taxon>Pucciniaceae</taxon>
        <taxon>Puccinia</taxon>
    </lineage>
</organism>
<protein>
    <submittedName>
        <fullName evidence="2">Uncharacterized protein</fullName>
    </submittedName>
</protein>